<proteinExistence type="inferred from homology"/>
<evidence type="ECO:0000256" key="9">
    <source>
        <dbReference type="SAM" id="MobiDB-lite"/>
    </source>
</evidence>
<name>A0A511YUK4_9CELL</name>
<keyword evidence="2 8" id="KW-0235">DNA replication</keyword>
<keyword evidence="5 8" id="KW-0862">Zinc</keyword>
<comment type="function">
    <text evidence="8">Initiates the restart of stalled replication forks, which reloads the replicative helicase on sites other than the origin of replication. Recognizes and binds to abandoned replication forks and remodels them to uncover a helicase loading site. Promotes assembly of the primosome at these replication forks.</text>
</comment>
<dbReference type="InterPro" id="IPR042115">
    <property type="entry name" value="PriA_3primeBD_sf"/>
</dbReference>
<keyword evidence="3 8" id="KW-0479">Metal-binding</keyword>
<comment type="caution">
    <text evidence="11">The sequence shown here is derived from an EMBL/GenBank/DDBJ whole genome shotgun (WGS) entry which is preliminary data.</text>
</comment>
<dbReference type="InterPro" id="IPR027417">
    <property type="entry name" value="P-loop_NTPase"/>
</dbReference>
<dbReference type="RefSeq" id="WP_261765403.1">
    <property type="nucleotide sequence ID" value="NZ_BJYK01000001.1"/>
</dbReference>
<dbReference type="GO" id="GO:0006302">
    <property type="term" value="P:double-strand break repair"/>
    <property type="evidence" value="ECO:0007669"/>
    <property type="project" value="InterPro"/>
</dbReference>
<keyword evidence="12" id="KW-1185">Reference proteome</keyword>
<dbReference type="InterPro" id="IPR041222">
    <property type="entry name" value="PriA_3primeBD"/>
</dbReference>
<feature type="binding site" evidence="8">
    <location>
        <position position="417"/>
    </location>
    <ligand>
        <name>Zn(2+)</name>
        <dbReference type="ChEBI" id="CHEBI:29105"/>
        <label>1</label>
    </ligand>
</feature>
<dbReference type="Proteomes" id="UP000321484">
    <property type="component" value="Unassembled WGS sequence"/>
</dbReference>
<evidence type="ECO:0000256" key="3">
    <source>
        <dbReference type="ARBA" id="ARBA00022723"/>
    </source>
</evidence>
<gene>
    <name evidence="8 11" type="primary">priA</name>
    <name evidence="11" type="ORF">AFE02nite_06130</name>
</gene>
<organism evidence="11 12">
    <name type="scientific">Actinotalea fermentans</name>
    <dbReference type="NCBI Taxonomy" id="43671"/>
    <lineage>
        <taxon>Bacteria</taxon>
        <taxon>Bacillati</taxon>
        <taxon>Actinomycetota</taxon>
        <taxon>Actinomycetes</taxon>
        <taxon>Micrococcales</taxon>
        <taxon>Cellulomonadaceae</taxon>
        <taxon>Actinotalea</taxon>
    </lineage>
</organism>
<keyword evidence="4 8" id="KW-0547">Nucleotide-binding</keyword>
<feature type="region of interest" description="Disordered" evidence="9">
    <location>
        <begin position="1"/>
        <end position="21"/>
    </location>
</feature>
<feature type="binding site" evidence="8">
    <location>
        <position position="456"/>
    </location>
    <ligand>
        <name>Zn(2+)</name>
        <dbReference type="ChEBI" id="CHEBI:29105"/>
        <label>1</label>
    </ligand>
</feature>
<dbReference type="HAMAP" id="MF_00983">
    <property type="entry name" value="PriA"/>
    <property type="match status" value="1"/>
</dbReference>
<evidence type="ECO:0000313" key="11">
    <source>
        <dbReference type="EMBL" id="GEN78879.1"/>
    </source>
</evidence>
<keyword evidence="1 8" id="KW-0639">Primosome</keyword>
<keyword evidence="7 8" id="KW-0238">DNA-binding</keyword>
<evidence type="ECO:0000256" key="6">
    <source>
        <dbReference type="ARBA" id="ARBA00022840"/>
    </source>
</evidence>
<feature type="binding site" evidence="8">
    <location>
        <position position="441"/>
    </location>
    <ligand>
        <name>Zn(2+)</name>
        <dbReference type="ChEBI" id="CHEBI:29105"/>
        <label>2</label>
    </ligand>
</feature>
<dbReference type="GO" id="GO:0006269">
    <property type="term" value="P:DNA replication, synthesis of primer"/>
    <property type="evidence" value="ECO:0007669"/>
    <property type="project" value="UniProtKB-KW"/>
</dbReference>
<dbReference type="Gene3D" id="3.40.1440.60">
    <property type="entry name" value="PriA, 3(prime) DNA-binding domain"/>
    <property type="match status" value="1"/>
</dbReference>
<feature type="domain" description="Primosomal protein N' 3' DNA-binding" evidence="10">
    <location>
        <begin position="32"/>
        <end position="129"/>
    </location>
</feature>
<evidence type="ECO:0000256" key="8">
    <source>
        <dbReference type="HAMAP-Rule" id="MF_00983"/>
    </source>
</evidence>
<dbReference type="GO" id="GO:0043138">
    <property type="term" value="F:3'-5' DNA helicase activity"/>
    <property type="evidence" value="ECO:0007669"/>
    <property type="project" value="TreeGrafter"/>
</dbReference>
<feature type="binding site" evidence="8">
    <location>
        <position position="414"/>
    </location>
    <ligand>
        <name>Zn(2+)</name>
        <dbReference type="ChEBI" id="CHEBI:29105"/>
        <label>1</label>
    </ligand>
</feature>
<comment type="similarity">
    <text evidence="8">Belongs to the helicase family. PriA subfamily.</text>
</comment>
<evidence type="ECO:0000256" key="4">
    <source>
        <dbReference type="ARBA" id="ARBA00022741"/>
    </source>
</evidence>
<feature type="binding site" evidence="8">
    <location>
        <position position="453"/>
    </location>
    <ligand>
        <name>Zn(2+)</name>
        <dbReference type="ChEBI" id="CHEBI:29105"/>
        <label>1</label>
    </ligand>
</feature>
<evidence type="ECO:0000256" key="2">
    <source>
        <dbReference type="ARBA" id="ARBA00022705"/>
    </source>
</evidence>
<dbReference type="GO" id="GO:1990077">
    <property type="term" value="C:primosome complex"/>
    <property type="evidence" value="ECO:0007669"/>
    <property type="project" value="UniProtKB-UniRule"/>
</dbReference>
<feature type="compositionally biased region" description="Low complexity" evidence="9">
    <location>
        <begin position="140"/>
        <end position="160"/>
    </location>
</feature>
<evidence type="ECO:0000256" key="7">
    <source>
        <dbReference type="ARBA" id="ARBA00023125"/>
    </source>
</evidence>
<evidence type="ECO:0000256" key="1">
    <source>
        <dbReference type="ARBA" id="ARBA00022515"/>
    </source>
</evidence>
<dbReference type="InterPro" id="IPR005259">
    <property type="entry name" value="PriA"/>
</dbReference>
<feature type="binding site" evidence="8">
    <location>
        <position position="426"/>
    </location>
    <ligand>
        <name>Zn(2+)</name>
        <dbReference type="ChEBI" id="CHEBI:29105"/>
        <label>2</label>
    </ligand>
</feature>
<feature type="binding site" evidence="8">
    <location>
        <position position="444"/>
    </location>
    <ligand>
        <name>Zn(2+)</name>
        <dbReference type="ChEBI" id="CHEBI:29105"/>
        <label>2</label>
    </ligand>
</feature>
<accession>A0A511YUK4</accession>
<evidence type="ECO:0000259" key="10">
    <source>
        <dbReference type="Pfam" id="PF17764"/>
    </source>
</evidence>
<comment type="subunit">
    <text evidence="8">Component of the replication restart primosome.</text>
</comment>
<dbReference type="GO" id="GO:0006310">
    <property type="term" value="P:DNA recombination"/>
    <property type="evidence" value="ECO:0007669"/>
    <property type="project" value="InterPro"/>
</dbReference>
<dbReference type="PANTHER" id="PTHR30580:SF0">
    <property type="entry name" value="PRIMOSOMAL PROTEIN N"/>
    <property type="match status" value="1"/>
</dbReference>
<dbReference type="Pfam" id="PF17764">
    <property type="entry name" value="PriA_3primeBD"/>
    <property type="match status" value="1"/>
</dbReference>
<sequence length="698" mass="72105">MTLDQPALAGLAPRRRRARTPEPIAEHLPVARVVVDRPQPHLDREFDYAVPASMADTAVPGARVRVRFGGQDVDGFCVARVDGSEHELAPLRRVVSAEPVLAPQVLDLARAVARRWVGTLPDVLRLAVPPRHARVEAEVPAAGDAAPPDGAGTPAPDGGAPAWSPYVGGQAFVRRVAAGEAPRAVWLALPGPAAAWADAVAQAVSVALASGRGALVVAPSAAEVAVLEAALDRAGVAAWTPAHGGRRVRLLADDGPADRYRAFLAALRGHVRCVVGTRAAAFAPVTDLGLVVCWDDGDDALEEPRAPYPHARDVLALRSEAEGAALLVGGRSRTVAAQRWVESGWARELAAARVTVRARAPRVVALTSVELAREGPAAAARLPGAAWRAARDGLGRGPVLVQVPRAGYLPAVACGTCRTLARCPSCAGPMEVAVSGGPAGCRVCGRPAASWRCPECGGTALRAVRVGTERTAEELGRAFPGVPVRVSGGGARLGTVPDRPALVVSTPGAEPDATGGYAAALLLDAAVHTARVQLGVAEQALRAWLRAASLVRPASSGGVVLLVGDAAPAPTQAFVRWDPAGHASRELAERAALRLPPAAHVVVLEGARDAVRGLLARTELPAGADVLGPTPLREAPEVPEHAQATLLEPDGERVVRALVRSAWSDAPAVVGALAGAQGARAARREPVVRVRVEPSEVW</sequence>
<dbReference type="GO" id="GO:0006270">
    <property type="term" value="P:DNA replication initiation"/>
    <property type="evidence" value="ECO:0007669"/>
    <property type="project" value="TreeGrafter"/>
</dbReference>
<dbReference type="GO" id="GO:0008270">
    <property type="term" value="F:zinc ion binding"/>
    <property type="evidence" value="ECO:0007669"/>
    <property type="project" value="UniProtKB-UniRule"/>
</dbReference>
<feature type="compositionally biased region" description="Low complexity" evidence="9">
    <location>
        <begin position="1"/>
        <end position="12"/>
    </location>
</feature>
<dbReference type="GO" id="GO:0005524">
    <property type="term" value="F:ATP binding"/>
    <property type="evidence" value="ECO:0007669"/>
    <property type="project" value="UniProtKB-UniRule"/>
</dbReference>
<comment type="caution">
    <text evidence="8">As this protein does not have any detectable helicase domains, it probably does not have helicase activity.</text>
</comment>
<dbReference type="AlphaFoldDB" id="A0A511YUK4"/>
<dbReference type="GO" id="GO:0003677">
    <property type="term" value="F:DNA binding"/>
    <property type="evidence" value="ECO:0007669"/>
    <property type="project" value="UniProtKB-UniRule"/>
</dbReference>
<comment type="cofactor">
    <cofactor evidence="8">
        <name>Zn(2+)</name>
        <dbReference type="ChEBI" id="CHEBI:29105"/>
    </cofactor>
    <text evidence="8">Binds 2 zinc ions per subunit.</text>
</comment>
<evidence type="ECO:0000313" key="12">
    <source>
        <dbReference type="Proteomes" id="UP000321484"/>
    </source>
</evidence>
<feature type="region of interest" description="Disordered" evidence="9">
    <location>
        <begin position="138"/>
        <end position="160"/>
    </location>
</feature>
<dbReference type="Gene3D" id="3.40.50.300">
    <property type="entry name" value="P-loop containing nucleotide triphosphate hydrolases"/>
    <property type="match status" value="1"/>
</dbReference>
<keyword evidence="6 8" id="KW-0067">ATP-binding</keyword>
<dbReference type="PANTHER" id="PTHR30580">
    <property type="entry name" value="PRIMOSOMAL PROTEIN N"/>
    <property type="match status" value="1"/>
</dbReference>
<protein>
    <recommendedName>
        <fullName evidence="8">Probable replication restart protein PriA</fullName>
    </recommendedName>
    <alternativeName>
        <fullName evidence="8">Putative ATP-dependent DNA helicase PriA</fullName>
    </alternativeName>
</protein>
<feature type="binding site" evidence="8">
    <location>
        <position position="423"/>
    </location>
    <ligand>
        <name>Zn(2+)</name>
        <dbReference type="ChEBI" id="CHEBI:29105"/>
        <label>2</label>
    </ligand>
</feature>
<evidence type="ECO:0000256" key="5">
    <source>
        <dbReference type="ARBA" id="ARBA00022833"/>
    </source>
</evidence>
<dbReference type="EMBL" id="BJYK01000001">
    <property type="protein sequence ID" value="GEN78879.1"/>
    <property type="molecule type" value="Genomic_DNA"/>
</dbReference>
<reference evidence="11 12" key="1">
    <citation type="submission" date="2019-07" db="EMBL/GenBank/DDBJ databases">
        <title>Whole genome shotgun sequence of Actinotalea fermentans NBRC 105374.</title>
        <authorList>
            <person name="Hosoyama A."/>
            <person name="Uohara A."/>
            <person name="Ohji S."/>
            <person name="Ichikawa N."/>
        </authorList>
    </citation>
    <scope>NUCLEOTIDE SEQUENCE [LARGE SCALE GENOMIC DNA]</scope>
    <source>
        <strain evidence="11 12">NBRC 105374</strain>
    </source>
</reference>